<evidence type="ECO:0000313" key="1">
    <source>
        <dbReference type="EMBL" id="TCP27112.1"/>
    </source>
</evidence>
<accession>A0A4R2NYD8</accession>
<protein>
    <submittedName>
        <fullName evidence="1">N-formylglutamate amidohydrolase</fullName>
    </submittedName>
</protein>
<dbReference type="Gene3D" id="3.40.630.40">
    <property type="entry name" value="Zn-dependent exopeptidases"/>
    <property type="match status" value="1"/>
</dbReference>
<gene>
    <name evidence="1" type="ORF">EV656_10114</name>
</gene>
<evidence type="ECO:0000313" key="2">
    <source>
        <dbReference type="Proteomes" id="UP000295733"/>
    </source>
</evidence>
<dbReference type="Proteomes" id="UP000295733">
    <property type="component" value="Unassembled WGS sequence"/>
</dbReference>
<dbReference type="GO" id="GO:0016787">
    <property type="term" value="F:hydrolase activity"/>
    <property type="evidence" value="ECO:0007669"/>
    <property type="project" value="UniProtKB-KW"/>
</dbReference>
<dbReference type="AlphaFoldDB" id="A0A4R2NYD8"/>
<dbReference type="InterPro" id="IPR007709">
    <property type="entry name" value="N-FG_amidohydro"/>
</dbReference>
<dbReference type="RefSeq" id="WP_132598219.1">
    <property type="nucleotide sequence ID" value="NZ_SLXL01000001.1"/>
</dbReference>
<dbReference type="EMBL" id="SLXL01000001">
    <property type="protein sequence ID" value="TCP27112.1"/>
    <property type="molecule type" value="Genomic_DNA"/>
</dbReference>
<name>A0A4R2NYD8_RHOAD</name>
<proteinExistence type="predicted"/>
<comment type="caution">
    <text evidence="1">The sequence shown here is derived from an EMBL/GenBank/DDBJ whole genome shotgun (WGS) entry which is preliminary data.</text>
</comment>
<dbReference type="Pfam" id="PF05013">
    <property type="entry name" value="FGase"/>
    <property type="match status" value="1"/>
</dbReference>
<sequence>MSQSAYRLHMPRQVDTSVVFSSPHSGCDYPWAFLTQSVLDEHVIRSSEDAFVDQLFSKAPEVGAPLLAATAPRAYVDLNRDAAELDPAVIEGARVSGQNPRISSGLGVIPRVVANGRAIYRGKIPLSEAKARLDRIWHPYHDQLRTLLAQAQAQFGQAILIDCHSMPRDAIETATAAGRPRPDVVLGDRFGASASAEVVAQVEDAFRAAGFRVGRNTPFAGAYIAQRYGRPLQGCHAVQVEIDRSLYMDEAAIRPNAGFADFRRLMGGVVADIARIGRAGGAAMPLAAE</sequence>
<reference evidence="1 2" key="1">
    <citation type="submission" date="2019-03" db="EMBL/GenBank/DDBJ databases">
        <title>Genomic Encyclopedia of Type Strains, Phase IV (KMG-IV): sequencing the most valuable type-strain genomes for metagenomic binning, comparative biology and taxonomic classification.</title>
        <authorList>
            <person name="Goeker M."/>
        </authorList>
    </citation>
    <scope>NUCLEOTIDE SEQUENCE [LARGE SCALE GENOMIC DNA]</scope>
    <source>
        <strain evidence="1 2">DSM 2781</strain>
    </source>
</reference>
<organism evidence="1 2">
    <name type="scientific">Rhodovulum adriaticum</name>
    <name type="common">Rhodopseudomonas adriatica</name>
    <dbReference type="NCBI Taxonomy" id="35804"/>
    <lineage>
        <taxon>Bacteria</taxon>
        <taxon>Pseudomonadati</taxon>
        <taxon>Pseudomonadota</taxon>
        <taxon>Alphaproteobacteria</taxon>
        <taxon>Rhodobacterales</taxon>
        <taxon>Paracoccaceae</taxon>
        <taxon>Rhodovulum</taxon>
    </lineage>
</organism>
<keyword evidence="1" id="KW-0378">Hydrolase</keyword>
<dbReference type="SUPFAM" id="SSF53187">
    <property type="entry name" value="Zn-dependent exopeptidases"/>
    <property type="match status" value="1"/>
</dbReference>
<dbReference type="OrthoDB" id="9802050at2"/>
<keyword evidence="2" id="KW-1185">Reference proteome</keyword>